<keyword evidence="2" id="KW-0442">Lipid degradation</keyword>
<proteinExistence type="predicted"/>
<dbReference type="GO" id="GO:0016042">
    <property type="term" value="P:lipid catabolic process"/>
    <property type="evidence" value="ECO:0007669"/>
    <property type="project" value="UniProtKB-KW"/>
</dbReference>
<feature type="compositionally biased region" description="Polar residues" evidence="4">
    <location>
        <begin position="1"/>
        <end position="25"/>
    </location>
</feature>
<keyword evidence="1" id="KW-0378">Hydrolase</keyword>
<evidence type="ECO:0000256" key="1">
    <source>
        <dbReference type="ARBA" id="ARBA00022801"/>
    </source>
</evidence>
<dbReference type="InterPro" id="IPR050301">
    <property type="entry name" value="NTE"/>
</dbReference>
<dbReference type="EMBL" id="UINC01000950">
    <property type="protein sequence ID" value="SUZ65068.1"/>
    <property type="molecule type" value="Genomic_DNA"/>
</dbReference>
<evidence type="ECO:0000259" key="5">
    <source>
        <dbReference type="PROSITE" id="PS51635"/>
    </source>
</evidence>
<sequence>MTTRLENPTSPAGTSSQVDASSQADTAPHHAPDLGLVMGGGGARAAYQVGFLRYLARQFPDLSVPIVTGASAGGINAALLASHHGSFAQAVGELVALWERLTVKEVFRVDAPSLGWMGMRWLFQLLSGGVGGAVRVRGLVDTTPLRNYLSEVLHTVDGELTGIQYNLALGRIKAIALSTSSYTTGQSLTWIQGRDLNDWARPQRRSQQAVLTIDHIMASSALPLFFPAVRIGDEYYGDGGLRLSAPLSPAIHLGAEKILAISTRYGRTTAEAEVPEVTGYPPPAQVLGVLMNSIFLDLLDQDALRLERLNHLLRQVPAEGRDGLRPVTMLVLRPSADLGRLANEFEPQLPRAFRFLTRGLGTRQTKSPDFLSMVLFQPDYINRLIELGDADAEARADEIDTFIRAGTASAADGGPDQTV</sequence>
<evidence type="ECO:0000256" key="2">
    <source>
        <dbReference type="ARBA" id="ARBA00022963"/>
    </source>
</evidence>
<reference evidence="6" key="1">
    <citation type="submission" date="2018-05" db="EMBL/GenBank/DDBJ databases">
        <authorList>
            <person name="Lanie J.A."/>
            <person name="Ng W.-L."/>
            <person name="Kazmierczak K.M."/>
            <person name="Andrzejewski T.M."/>
            <person name="Davidsen T.M."/>
            <person name="Wayne K.J."/>
            <person name="Tettelin H."/>
            <person name="Glass J.I."/>
            <person name="Rusch D."/>
            <person name="Podicherti R."/>
            <person name="Tsui H.-C.T."/>
            <person name="Winkler M.E."/>
        </authorList>
    </citation>
    <scope>NUCLEOTIDE SEQUENCE</scope>
</reference>
<dbReference type="InterPro" id="IPR002641">
    <property type="entry name" value="PNPLA_dom"/>
</dbReference>
<dbReference type="PANTHER" id="PTHR14226">
    <property type="entry name" value="NEUROPATHY TARGET ESTERASE/SWISS CHEESE D.MELANOGASTER"/>
    <property type="match status" value="1"/>
</dbReference>
<dbReference type="Pfam" id="PF01734">
    <property type="entry name" value="Patatin"/>
    <property type="match status" value="1"/>
</dbReference>
<dbReference type="PANTHER" id="PTHR14226:SF57">
    <property type="entry name" value="BLR7027 PROTEIN"/>
    <property type="match status" value="1"/>
</dbReference>
<dbReference type="GO" id="GO:0016787">
    <property type="term" value="F:hydrolase activity"/>
    <property type="evidence" value="ECO:0007669"/>
    <property type="project" value="UniProtKB-KW"/>
</dbReference>
<organism evidence="6">
    <name type="scientific">marine metagenome</name>
    <dbReference type="NCBI Taxonomy" id="408172"/>
    <lineage>
        <taxon>unclassified sequences</taxon>
        <taxon>metagenomes</taxon>
        <taxon>ecological metagenomes</taxon>
    </lineage>
</organism>
<dbReference type="PROSITE" id="PS51635">
    <property type="entry name" value="PNPLA"/>
    <property type="match status" value="1"/>
</dbReference>
<accession>A0A381PFE2</accession>
<evidence type="ECO:0000256" key="4">
    <source>
        <dbReference type="SAM" id="MobiDB-lite"/>
    </source>
</evidence>
<dbReference type="Gene3D" id="3.40.1090.10">
    <property type="entry name" value="Cytosolic phospholipase A2 catalytic domain"/>
    <property type="match status" value="1"/>
</dbReference>
<keyword evidence="3" id="KW-0443">Lipid metabolism</keyword>
<evidence type="ECO:0000256" key="3">
    <source>
        <dbReference type="ARBA" id="ARBA00023098"/>
    </source>
</evidence>
<name>A0A381PFE2_9ZZZZ</name>
<dbReference type="AlphaFoldDB" id="A0A381PFE2"/>
<feature type="region of interest" description="Disordered" evidence="4">
    <location>
        <begin position="1"/>
        <end position="33"/>
    </location>
</feature>
<dbReference type="InterPro" id="IPR016035">
    <property type="entry name" value="Acyl_Trfase/lysoPLipase"/>
</dbReference>
<gene>
    <name evidence="6" type="ORF">METZ01_LOCUS17922</name>
</gene>
<evidence type="ECO:0000313" key="6">
    <source>
        <dbReference type="EMBL" id="SUZ65068.1"/>
    </source>
</evidence>
<feature type="domain" description="PNPLA" evidence="5">
    <location>
        <begin position="36"/>
        <end position="251"/>
    </location>
</feature>
<dbReference type="SUPFAM" id="SSF52151">
    <property type="entry name" value="FabD/lysophospholipase-like"/>
    <property type="match status" value="1"/>
</dbReference>
<protein>
    <recommendedName>
        <fullName evidence="5">PNPLA domain-containing protein</fullName>
    </recommendedName>
</protein>